<accession>A0A562QJH1</accession>
<reference evidence="1 2" key="1">
    <citation type="journal article" date="2015" name="Stand. Genomic Sci.">
        <title>Genomic Encyclopedia of Bacterial and Archaeal Type Strains, Phase III: the genomes of soil and plant-associated and newly described type strains.</title>
        <authorList>
            <person name="Whitman W.B."/>
            <person name="Woyke T."/>
            <person name="Klenk H.P."/>
            <person name="Zhou Y."/>
            <person name="Lilburn T.G."/>
            <person name="Beck B.J."/>
            <person name="De Vos P."/>
            <person name="Vandamme P."/>
            <person name="Eisen J.A."/>
            <person name="Garrity G."/>
            <person name="Hugenholtz P."/>
            <person name="Kyrpides N.C."/>
        </authorList>
    </citation>
    <scope>NUCLEOTIDE SEQUENCE [LARGE SCALE GENOMIC DNA]</scope>
    <source>
        <strain evidence="1 2">CGMCC 1.10116</strain>
    </source>
</reference>
<keyword evidence="2" id="KW-1185">Reference proteome</keyword>
<dbReference type="Proteomes" id="UP000315711">
    <property type="component" value="Unassembled WGS sequence"/>
</dbReference>
<organism evidence="1 2">
    <name type="scientific">Halalkalibacter nanhaiisediminis</name>
    <dbReference type="NCBI Taxonomy" id="688079"/>
    <lineage>
        <taxon>Bacteria</taxon>
        <taxon>Bacillati</taxon>
        <taxon>Bacillota</taxon>
        <taxon>Bacilli</taxon>
        <taxon>Bacillales</taxon>
        <taxon>Bacillaceae</taxon>
        <taxon>Halalkalibacter</taxon>
    </lineage>
</organism>
<name>A0A562QJH1_9BACI</name>
<sequence length="219" mass="25188">MYLLMHHEVSTSIGSVEDLANYLRTNDIDTDLLIGIFDVLDQTISRGYPNFVFEYELNDGMALVNLKDKIETCLPFEQEKSFNDSYVYIKRAGDVTIVDQNVLKVPVMYEKYKEEMEFGGTKKRGDQESKITFDVVFDSVTNLCYVQCGERNQSNATHRVFKKHVTRIFKSFLPFPSRSAERKTARLLKMNSSSINKRSFCLIISKAALTRTDTKLTTI</sequence>
<dbReference type="AlphaFoldDB" id="A0A562QJH1"/>
<proteinExistence type="predicted"/>
<dbReference type="EMBL" id="VLKZ01000005">
    <property type="protein sequence ID" value="TWI56330.1"/>
    <property type="molecule type" value="Genomic_DNA"/>
</dbReference>
<evidence type="ECO:0000313" key="1">
    <source>
        <dbReference type="EMBL" id="TWI56330.1"/>
    </source>
</evidence>
<protein>
    <submittedName>
        <fullName evidence="1">Uncharacterized protein</fullName>
    </submittedName>
</protein>
<evidence type="ECO:0000313" key="2">
    <source>
        <dbReference type="Proteomes" id="UP000315711"/>
    </source>
</evidence>
<comment type="caution">
    <text evidence="1">The sequence shown here is derived from an EMBL/GenBank/DDBJ whole genome shotgun (WGS) entry which is preliminary data.</text>
</comment>
<gene>
    <name evidence="1" type="ORF">IQ10_02224</name>
</gene>